<reference evidence="2 3" key="1">
    <citation type="submission" date="2024-09" db="EMBL/GenBank/DDBJ databases">
        <authorList>
            <person name="Sun Q."/>
            <person name="Mori K."/>
        </authorList>
    </citation>
    <scope>NUCLEOTIDE SEQUENCE [LARGE SCALE GENOMIC DNA]</scope>
    <source>
        <strain evidence="2 3">JCM 9626</strain>
    </source>
</reference>
<keyword evidence="1" id="KW-1277">Toxin-antitoxin system</keyword>
<evidence type="ECO:0000313" key="2">
    <source>
        <dbReference type="EMBL" id="MFB9315761.1"/>
    </source>
</evidence>
<dbReference type="Pfam" id="PF07704">
    <property type="entry name" value="PSK_trans_fac"/>
    <property type="match status" value="1"/>
</dbReference>
<accession>A0ABV5KGA0</accession>
<proteinExistence type="predicted"/>
<name>A0ABV5KGA0_9ACTN</name>
<dbReference type="RefSeq" id="WP_170215355.1">
    <property type="nucleotide sequence ID" value="NZ_JBHMDG010000047.1"/>
</dbReference>
<protein>
    <submittedName>
        <fullName evidence="2">Type II toxin-antitoxin system VapB family antitoxin</fullName>
    </submittedName>
</protein>
<sequence>MPTLNIKDPEVYRLAAALADQRGTSMTAAVRGALVEALARRTTDGQARIARIEAAAQVASAVDAPWLTEDDLYDDHGLPR</sequence>
<evidence type="ECO:0000256" key="1">
    <source>
        <dbReference type="ARBA" id="ARBA00022649"/>
    </source>
</evidence>
<dbReference type="Proteomes" id="UP001589750">
    <property type="component" value="Unassembled WGS sequence"/>
</dbReference>
<keyword evidence="3" id="KW-1185">Reference proteome</keyword>
<dbReference type="EMBL" id="JBHMDG010000047">
    <property type="protein sequence ID" value="MFB9315761.1"/>
    <property type="molecule type" value="Genomic_DNA"/>
</dbReference>
<evidence type="ECO:0000313" key="3">
    <source>
        <dbReference type="Proteomes" id="UP001589750"/>
    </source>
</evidence>
<organism evidence="2 3">
    <name type="scientific">Nocardioides plantarum</name>
    <dbReference type="NCBI Taxonomy" id="29299"/>
    <lineage>
        <taxon>Bacteria</taxon>
        <taxon>Bacillati</taxon>
        <taxon>Actinomycetota</taxon>
        <taxon>Actinomycetes</taxon>
        <taxon>Propionibacteriales</taxon>
        <taxon>Nocardioidaceae</taxon>
        <taxon>Nocardioides</taxon>
    </lineage>
</organism>
<dbReference type="InterPro" id="IPR011660">
    <property type="entry name" value="VapB-like"/>
</dbReference>
<comment type="caution">
    <text evidence="2">The sequence shown here is derived from an EMBL/GenBank/DDBJ whole genome shotgun (WGS) entry which is preliminary data.</text>
</comment>
<gene>
    <name evidence="2" type="ORF">ACFFRI_22140</name>
</gene>